<comment type="caution">
    <text evidence="8">Lacks conserved residue(s) required for the propagation of feature annotation.</text>
</comment>
<dbReference type="InterPro" id="IPR006447">
    <property type="entry name" value="Myb_dom_plants"/>
</dbReference>
<comment type="subcellular location">
    <subcellularLocation>
        <location evidence="1">Nucleus</location>
    </subcellularLocation>
</comment>
<dbReference type="InterPro" id="IPR001005">
    <property type="entry name" value="SANT/Myb"/>
</dbReference>
<proteinExistence type="predicted"/>
<feature type="domain" description="HTH myb-type" evidence="11">
    <location>
        <begin position="259"/>
        <end position="314"/>
    </location>
</feature>
<dbReference type="PANTHER" id="PTHR43874">
    <property type="entry name" value="TWO-COMPONENT RESPONSE REGULATOR"/>
    <property type="match status" value="1"/>
</dbReference>
<evidence type="ECO:0000259" key="11">
    <source>
        <dbReference type="PROSITE" id="PS51294"/>
    </source>
</evidence>
<dbReference type="PROSITE" id="PS50110">
    <property type="entry name" value="RESPONSE_REGULATORY"/>
    <property type="match status" value="1"/>
</dbReference>
<evidence type="ECO:0000256" key="3">
    <source>
        <dbReference type="ARBA" id="ARBA00023012"/>
    </source>
</evidence>
<dbReference type="GO" id="GO:0005634">
    <property type="term" value="C:nucleus"/>
    <property type="evidence" value="ECO:0007669"/>
    <property type="project" value="UniProtKB-SubCell"/>
</dbReference>
<name>A0AAD9TFR6_9ROSI</name>
<dbReference type="Pfam" id="PF00249">
    <property type="entry name" value="Myb_DNA-binding"/>
    <property type="match status" value="1"/>
</dbReference>
<dbReference type="NCBIfam" id="TIGR01557">
    <property type="entry name" value="myb_SHAQKYF"/>
    <property type="match status" value="1"/>
</dbReference>
<keyword evidence="2" id="KW-0597">Phosphoprotein</keyword>
<dbReference type="InterPro" id="IPR001789">
    <property type="entry name" value="Sig_transdc_resp-reg_receiver"/>
</dbReference>
<protein>
    <submittedName>
        <fullName evidence="12">Uncharacterized protein</fullName>
    </submittedName>
</protein>
<dbReference type="Gene3D" id="1.10.10.60">
    <property type="entry name" value="Homeodomain-like"/>
    <property type="match status" value="1"/>
</dbReference>
<keyword evidence="3" id="KW-0902">Two-component regulatory system</keyword>
<keyword evidence="4" id="KW-0805">Transcription regulation</keyword>
<reference evidence="12" key="1">
    <citation type="journal article" date="2023" name="Plant J.">
        <title>Genome sequences and population genomics provide insights into the demographic history, inbreeding, and mutation load of two 'living fossil' tree species of Dipteronia.</title>
        <authorList>
            <person name="Feng Y."/>
            <person name="Comes H.P."/>
            <person name="Chen J."/>
            <person name="Zhu S."/>
            <person name="Lu R."/>
            <person name="Zhang X."/>
            <person name="Li P."/>
            <person name="Qiu J."/>
            <person name="Olsen K.M."/>
            <person name="Qiu Y."/>
        </authorList>
    </citation>
    <scope>NUCLEOTIDE SEQUENCE</scope>
    <source>
        <strain evidence="12">KIB01</strain>
    </source>
</reference>
<dbReference type="PROSITE" id="PS51294">
    <property type="entry name" value="HTH_MYB"/>
    <property type="match status" value="1"/>
</dbReference>
<dbReference type="Pfam" id="PF00072">
    <property type="entry name" value="Response_reg"/>
    <property type="match status" value="1"/>
</dbReference>
<dbReference type="FunFam" id="1.10.10.60:FF:000007">
    <property type="entry name" value="Two-component response regulator"/>
    <property type="match status" value="1"/>
</dbReference>
<evidence type="ECO:0000256" key="6">
    <source>
        <dbReference type="ARBA" id="ARBA00023163"/>
    </source>
</evidence>
<dbReference type="Gene3D" id="3.40.50.2300">
    <property type="match status" value="1"/>
</dbReference>
<dbReference type="InterPro" id="IPR045279">
    <property type="entry name" value="ARR-like"/>
</dbReference>
<dbReference type="Proteomes" id="UP001280121">
    <property type="component" value="Unassembled WGS sequence"/>
</dbReference>
<evidence type="ECO:0000256" key="5">
    <source>
        <dbReference type="ARBA" id="ARBA00023159"/>
    </source>
</evidence>
<evidence type="ECO:0000256" key="8">
    <source>
        <dbReference type="PROSITE-ProRule" id="PRU00169"/>
    </source>
</evidence>
<evidence type="ECO:0000256" key="4">
    <source>
        <dbReference type="ARBA" id="ARBA00023015"/>
    </source>
</evidence>
<dbReference type="GO" id="GO:0000160">
    <property type="term" value="P:phosphorelay signal transduction system"/>
    <property type="evidence" value="ECO:0007669"/>
    <property type="project" value="UniProtKB-KW"/>
</dbReference>
<keyword evidence="6" id="KW-0804">Transcription</keyword>
<accession>A0AAD9TFR6</accession>
<evidence type="ECO:0000313" key="12">
    <source>
        <dbReference type="EMBL" id="KAK2635272.1"/>
    </source>
</evidence>
<feature type="compositionally biased region" description="Basic and acidic residues" evidence="9">
    <location>
        <begin position="240"/>
        <end position="254"/>
    </location>
</feature>
<dbReference type="InterPro" id="IPR017930">
    <property type="entry name" value="Myb_dom"/>
</dbReference>
<evidence type="ECO:0000256" key="2">
    <source>
        <dbReference type="ARBA" id="ARBA00022553"/>
    </source>
</evidence>
<evidence type="ECO:0000256" key="1">
    <source>
        <dbReference type="ARBA" id="ARBA00004123"/>
    </source>
</evidence>
<dbReference type="SUPFAM" id="SSF52172">
    <property type="entry name" value="CheY-like"/>
    <property type="match status" value="1"/>
</dbReference>
<evidence type="ECO:0000256" key="9">
    <source>
        <dbReference type="SAM" id="MobiDB-lite"/>
    </source>
</evidence>
<dbReference type="EMBL" id="JANJYI010000009">
    <property type="protein sequence ID" value="KAK2635272.1"/>
    <property type="molecule type" value="Genomic_DNA"/>
</dbReference>
<dbReference type="InterPro" id="IPR009057">
    <property type="entry name" value="Homeodomain-like_sf"/>
</dbReference>
<comment type="caution">
    <text evidence="12">The sequence shown here is derived from an EMBL/GenBank/DDBJ whole genome shotgun (WGS) entry which is preliminary data.</text>
</comment>
<evidence type="ECO:0000313" key="13">
    <source>
        <dbReference type="Proteomes" id="UP001280121"/>
    </source>
</evidence>
<dbReference type="GO" id="GO:0003677">
    <property type="term" value="F:DNA binding"/>
    <property type="evidence" value="ECO:0007669"/>
    <property type="project" value="InterPro"/>
</dbReference>
<evidence type="ECO:0000259" key="10">
    <source>
        <dbReference type="PROSITE" id="PS50110"/>
    </source>
</evidence>
<gene>
    <name evidence="12" type="ORF">Ddye_030064</name>
</gene>
<dbReference type="AlphaFoldDB" id="A0AAD9TFR6"/>
<keyword evidence="13" id="KW-1185">Reference proteome</keyword>
<organism evidence="12 13">
    <name type="scientific">Dipteronia dyeriana</name>
    <dbReference type="NCBI Taxonomy" id="168575"/>
    <lineage>
        <taxon>Eukaryota</taxon>
        <taxon>Viridiplantae</taxon>
        <taxon>Streptophyta</taxon>
        <taxon>Embryophyta</taxon>
        <taxon>Tracheophyta</taxon>
        <taxon>Spermatophyta</taxon>
        <taxon>Magnoliopsida</taxon>
        <taxon>eudicotyledons</taxon>
        <taxon>Gunneridae</taxon>
        <taxon>Pentapetalae</taxon>
        <taxon>rosids</taxon>
        <taxon>malvids</taxon>
        <taxon>Sapindales</taxon>
        <taxon>Sapindaceae</taxon>
        <taxon>Hippocastanoideae</taxon>
        <taxon>Acereae</taxon>
        <taxon>Dipteronia</taxon>
    </lineage>
</organism>
<dbReference type="InterPro" id="IPR011006">
    <property type="entry name" value="CheY-like_superfamily"/>
</dbReference>
<dbReference type="PANTHER" id="PTHR43874:SF87">
    <property type="entry name" value="HTH MYB-TYPE DOMAIN-CONTAINING PROTEIN"/>
    <property type="match status" value="1"/>
</dbReference>
<keyword evidence="7" id="KW-0539">Nucleus</keyword>
<keyword evidence="5" id="KW-0010">Activator</keyword>
<feature type="domain" description="Response regulatory" evidence="10">
    <location>
        <begin position="1"/>
        <end position="108"/>
    </location>
</feature>
<sequence length="483" mass="54942">MARRFSHNQSIESNPPRVVATTELASVALSMIQQDKDRFKLVLANVQMPDMDCLSFLRVILKEHIPVILLAPQRNLKLARRTLTEGASFFLVKPISLDDVKYLWQHIYKMGRQPSKKTDQKEDREILMNHGNASDQAAKINFQTGGSELLIRNTYNYNNKLRGVADAVLDELRLRESLRSTTYTQQYTKENYKFHTEGGLLKTKRILMNDDVEEDQKEKRIKSDDQFVIKSEDQTLISNDDERKKTDKSSDQKKSGGGRRNLWTPELHNKFVAAISALGDKKARPKKILRWMNVPDLTMRQVASHLQKYKAQVRRIYEASTATVPTVVSRPPGRRTTGSSSNTFDKIDLFTSRLGHGRFVIPGMNRAANFVSGNYNLDSSGNVFNEGKSVPAFTAPPADPIPLVCPVNQDQQPSIDYDDVMKFLDEDKKEEFKGLDSGLNPDDVNRFCEWLANDLLGENAQSSAYIWDIITNGWKFGIHSRLV</sequence>
<feature type="region of interest" description="Disordered" evidence="9">
    <location>
        <begin position="232"/>
        <end position="263"/>
    </location>
</feature>
<evidence type="ECO:0000256" key="7">
    <source>
        <dbReference type="ARBA" id="ARBA00023242"/>
    </source>
</evidence>
<dbReference type="SUPFAM" id="SSF46689">
    <property type="entry name" value="Homeodomain-like"/>
    <property type="match status" value="1"/>
</dbReference>
<dbReference type="GO" id="GO:0009736">
    <property type="term" value="P:cytokinin-activated signaling pathway"/>
    <property type="evidence" value="ECO:0007669"/>
    <property type="project" value="InterPro"/>
</dbReference>